<dbReference type="SUPFAM" id="SSF54197">
    <property type="entry name" value="HIT-like"/>
    <property type="match status" value="1"/>
</dbReference>
<dbReference type="STRING" id="1003232.J8ZT49"/>
<evidence type="ECO:0000256" key="2">
    <source>
        <dbReference type="SAM" id="MobiDB-lite"/>
    </source>
</evidence>
<accession>J8ZT49</accession>
<dbReference type="InterPro" id="IPR011145">
    <property type="entry name" value="Scavenger_mRNA_decap_enz_N"/>
</dbReference>
<reference evidence="3 4" key="1">
    <citation type="submission" date="2011-08" db="EMBL/GenBank/DDBJ databases">
        <authorList>
            <person name="Liu Z.J."/>
            <person name="Shi F.L."/>
            <person name="Lu J.Q."/>
            <person name="Li M."/>
            <person name="Wang Z.L."/>
        </authorList>
    </citation>
    <scope>NUCLEOTIDE SEQUENCE [LARGE SCALE GENOMIC DNA]</scope>
    <source>
        <strain evidence="3 4">USNM 41457</strain>
    </source>
</reference>
<dbReference type="VEuPathDB" id="MicrosporidiaDB:EDEG_02761"/>
<dbReference type="GO" id="GO:0000932">
    <property type="term" value="C:P-body"/>
    <property type="evidence" value="ECO:0007669"/>
    <property type="project" value="TreeGrafter"/>
</dbReference>
<keyword evidence="4" id="KW-1185">Reference proteome</keyword>
<comment type="similarity">
    <text evidence="1">Belongs to the HIT family.</text>
</comment>
<dbReference type="GO" id="GO:0000290">
    <property type="term" value="P:deadenylation-dependent decapping of nuclear-transcribed mRNA"/>
    <property type="evidence" value="ECO:0007669"/>
    <property type="project" value="InterPro"/>
</dbReference>
<name>J8ZT49_EDHAE</name>
<comment type="caution">
    <text evidence="3">The sequence shown here is derived from an EMBL/GenBank/DDBJ whole genome shotgun (WGS) entry which is preliminary data.</text>
</comment>
<dbReference type="PANTHER" id="PTHR12978:SF0">
    <property type="entry name" value="M7GPPPX DIPHOSPHATASE"/>
    <property type="match status" value="1"/>
</dbReference>
<dbReference type="SUPFAM" id="SSF102860">
    <property type="entry name" value="mRNA decapping enzyme DcpS N-terminal domain"/>
    <property type="match status" value="1"/>
</dbReference>
<dbReference type="Pfam" id="PF11969">
    <property type="entry name" value="DcpS_C"/>
    <property type="match status" value="1"/>
</dbReference>
<feature type="compositionally biased region" description="Basic and acidic residues" evidence="2">
    <location>
        <begin position="215"/>
        <end position="238"/>
    </location>
</feature>
<dbReference type="PANTHER" id="PTHR12978">
    <property type="entry name" value="HISTIDINE TRIAD HIT PROTEIN MEMBER"/>
    <property type="match status" value="1"/>
</dbReference>
<protein>
    <recommendedName>
        <fullName evidence="5">HIT domain-containing protein</fullName>
    </recommendedName>
</protein>
<sequence>MIPSPSSEAKTFFSDLKILDLHNSGNQATVIAEINNQKGIILISTPTFTEELVTTILQNHVRCESDIQNDVYKCYNLAANADFRVRTIYPASEDDLRKYSKRNFVFFEEDYNDYCCRINKALINESTRSNWIRNLINNVKNTENINSSNNNDSEKANLKHTNTEVILTGEKIDQQIVNHENNIKNTESSQNIEEIRTNQKIESNLTKKLKSNASDTEKSEAQLKDCNKLEKSSIEDKTNISNNGDTKSSYKKPKLESDDKKFNERKDFKYNPEDLKHLQLEMQVPNKNGELSTVKETIFYSDENFLIIPNYHWDMKSVENLYLVLIFKRENLYTIREIENISLLKEAKEKALFVCKKYFNLHEKNIYMFFHYHPTFYSLHLHVCNSNYFGMSSMLGRAILLEDVINNIETDKEYYKKNILRFRSYE</sequence>
<evidence type="ECO:0000256" key="1">
    <source>
        <dbReference type="ARBA" id="ARBA00010208"/>
    </source>
</evidence>
<dbReference type="Gene3D" id="3.30.428.10">
    <property type="entry name" value="HIT-like"/>
    <property type="match status" value="1"/>
</dbReference>
<dbReference type="InParanoid" id="J8ZT49"/>
<dbReference type="GO" id="GO:0005634">
    <property type="term" value="C:nucleus"/>
    <property type="evidence" value="ECO:0007669"/>
    <property type="project" value="TreeGrafter"/>
</dbReference>
<feature type="region of interest" description="Disordered" evidence="2">
    <location>
        <begin position="206"/>
        <end position="263"/>
    </location>
</feature>
<feature type="compositionally biased region" description="Basic and acidic residues" evidence="2">
    <location>
        <begin position="253"/>
        <end position="263"/>
    </location>
</feature>
<dbReference type="HOGENOM" id="CLU_644096_0_0_1"/>
<dbReference type="Proteomes" id="UP000003163">
    <property type="component" value="Unassembled WGS sequence"/>
</dbReference>
<dbReference type="InterPro" id="IPR036265">
    <property type="entry name" value="HIT-like_sf"/>
</dbReference>
<organism evidence="3 4">
    <name type="scientific">Edhazardia aedis (strain USNM 41457)</name>
    <name type="common">Microsporidian parasite</name>
    <dbReference type="NCBI Taxonomy" id="1003232"/>
    <lineage>
        <taxon>Eukaryota</taxon>
        <taxon>Fungi</taxon>
        <taxon>Fungi incertae sedis</taxon>
        <taxon>Microsporidia</taxon>
        <taxon>Edhazardia</taxon>
    </lineage>
</organism>
<evidence type="ECO:0000313" key="3">
    <source>
        <dbReference type="EMBL" id="EJW02848.1"/>
    </source>
</evidence>
<dbReference type="Gene3D" id="3.30.200.40">
    <property type="entry name" value="Scavenger mRNA decapping enzyme, N-terminal domain"/>
    <property type="match status" value="1"/>
</dbReference>
<dbReference type="GO" id="GO:0000340">
    <property type="term" value="F:RNA 7-methylguanosine cap binding"/>
    <property type="evidence" value="ECO:0007669"/>
    <property type="project" value="TreeGrafter"/>
</dbReference>
<proteinExistence type="inferred from homology"/>
<dbReference type="GO" id="GO:0016787">
    <property type="term" value="F:hydrolase activity"/>
    <property type="evidence" value="ECO:0007669"/>
    <property type="project" value="InterPro"/>
</dbReference>
<gene>
    <name evidence="3" type="ORF">EDEG_02761</name>
</gene>
<dbReference type="InterPro" id="IPR008594">
    <property type="entry name" value="DcpS/DCS2"/>
</dbReference>
<evidence type="ECO:0000313" key="4">
    <source>
        <dbReference type="Proteomes" id="UP000003163"/>
    </source>
</evidence>
<dbReference type="EMBL" id="AFBI03000054">
    <property type="protein sequence ID" value="EJW02848.1"/>
    <property type="molecule type" value="Genomic_DNA"/>
</dbReference>
<reference evidence="4" key="2">
    <citation type="submission" date="2015-07" db="EMBL/GenBank/DDBJ databases">
        <title>Contrasting host-pathogen interactions and genome evolution in two generalist and specialist microsporidian pathogens of mosquitoes.</title>
        <authorList>
            <consortium name="The Broad Institute Genomics Platform"/>
            <consortium name="The Broad Institute Genome Sequencing Center for Infectious Disease"/>
            <person name="Cuomo C.A."/>
            <person name="Sanscrainte N.D."/>
            <person name="Goldberg J.M."/>
            <person name="Heiman D."/>
            <person name="Young S."/>
            <person name="Zeng Q."/>
            <person name="Becnel J.J."/>
            <person name="Birren B.W."/>
        </authorList>
    </citation>
    <scope>NUCLEOTIDE SEQUENCE [LARGE SCALE GENOMIC DNA]</scope>
    <source>
        <strain evidence="4">USNM 41457</strain>
    </source>
</reference>
<dbReference type="Pfam" id="PF05652">
    <property type="entry name" value="DcpS"/>
    <property type="match status" value="1"/>
</dbReference>
<dbReference type="AlphaFoldDB" id="J8ZT49"/>
<dbReference type="OrthoDB" id="10264956at2759"/>
<evidence type="ECO:0008006" key="5">
    <source>
        <dbReference type="Google" id="ProtNLM"/>
    </source>
</evidence>